<name>A0AAD6DCK1_9EURO</name>
<proteinExistence type="predicted"/>
<sequence length="271" mass="30680">MHCMAYCDKRQPPGYTLKPGYEVEPYGCVRVAVFALRIRGKSRNSFNIFDQALSLKPLLAAERTMSDPFSIASGAVGVISLGIQLCKHITEYAEGWRGYDEDIESIGLKAESLKGPLKQLRDLVEDTRLTDSETANNISNKVLELERCLKRLENRLAQAKPVISDSLKERLRNKLKKVAYPVRAQNALRDIKADLESIQATIQFALTIFNAQRTQRTYDFQEKTFKLVEEIVKLSLECQISRTNLTYDLASYNIDHSTKQHASTGTVEIFV</sequence>
<protein>
    <recommendedName>
        <fullName evidence="3">Fungal N-terminal domain-containing protein</fullName>
    </recommendedName>
</protein>
<accession>A0AAD6DCK1</accession>
<comment type="caution">
    <text evidence="1">The sequence shown here is derived from an EMBL/GenBank/DDBJ whole genome shotgun (WGS) entry which is preliminary data.</text>
</comment>
<reference evidence="1 2" key="1">
    <citation type="journal article" date="2023" name="IMA Fungus">
        <title>Comparative genomic study of the Penicillium genus elucidates a diverse pangenome and 15 lateral gene transfer events.</title>
        <authorList>
            <person name="Petersen C."/>
            <person name="Sorensen T."/>
            <person name="Nielsen M.R."/>
            <person name="Sondergaard T.E."/>
            <person name="Sorensen J.L."/>
            <person name="Fitzpatrick D.A."/>
            <person name="Frisvad J.C."/>
            <person name="Nielsen K.L."/>
        </authorList>
    </citation>
    <scope>NUCLEOTIDE SEQUENCE [LARGE SCALE GENOMIC DNA]</scope>
    <source>
        <strain evidence="1 2">IBT 29057</strain>
    </source>
</reference>
<keyword evidence="2" id="KW-1185">Reference proteome</keyword>
<gene>
    <name evidence="1" type="ORF">N7450_010178</name>
</gene>
<dbReference type="Proteomes" id="UP001216150">
    <property type="component" value="Unassembled WGS sequence"/>
</dbReference>
<dbReference type="EMBL" id="JAQJAC010000009">
    <property type="protein sequence ID" value="KAJ5573194.1"/>
    <property type="molecule type" value="Genomic_DNA"/>
</dbReference>
<evidence type="ECO:0000313" key="1">
    <source>
        <dbReference type="EMBL" id="KAJ5573194.1"/>
    </source>
</evidence>
<evidence type="ECO:0000313" key="2">
    <source>
        <dbReference type="Proteomes" id="UP001216150"/>
    </source>
</evidence>
<dbReference type="AlphaFoldDB" id="A0AAD6DCK1"/>
<evidence type="ECO:0008006" key="3">
    <source>
        <dbReference type="Google" id="ProtNLM"/>
    </source>
</evidence>
<organism evidence="1 2">
    <name type="scientific">Penicillium hetheringtonii</name>
    <dbReference type="NCBI Taxonomy" id="911720"/>
    <lineage>
        <taxon>Eukaryota</taxon>
        <taxon>Fungi</taxon>
        <taxon>Dikarya</taxon>
        <taxon>Ascomycota</taxon>
        <taxon>Pezizomycotina</taxon>
        <taxon>Eurotiomycetes</taxon>
        <taxon>Eurotiomycetidae</taxon>
        <taxon>Eurotiales</taxon>
        <taxon>Aspergillaceae</taxon>
        <taxon>Penicillium</taxon>
    </lineage>
</organism>